<organism evidence="1 2">
    <name type="scientific">Reticulibacter mediterranei</name>
    <dbReference type="NCBI Taxonomy" id="2778369"/>
    <lineage>
        <taxon>Bacteria</taxon>
        <taxon>Bacillati</taxon>
        <taxon>Chloroflexota</taxon>
        <taxon>Ktedonobacteria</taxon>
        <taxon>Ktedonobacterales</taxon>
        <taxon>Reticulibacteraceae</taxon>
        <taxon>Reticulibacter</taxon>
    </lineage>
</organism>
<gene>
    <name evidence="1" type="ORF">KSF_058470</name>
</gene>
<name>A0A8J3N248_9CHLR</name>
<evidence type="ECO:0000313" key="2">
    <source>
        <dbReference type="Proteomes" id="UP000597444"/>
    </source>
</evidence>
<dbReference type="AlphaFoldDB" id="A0A8J3N248"/>
<accession>A0A8J3N248</accession>
<dbReference type="EMBL" id="BNJK01000001">
    <property type="protein sequence ID" value="GHO95799.1"/>
    <property type="molecule type" value="Genomic_DNA"/>
</dbReference>
<comment type="caution">
    <text evidence="1">The sequence shown here is derived from an EMBL/GenBank/DDBJ whole genome shotgun (WGS) entry which is preliminary data.</text>
</comment>
<dbReference type="RefSeq" id="WP_220206457.1">
    <property type="nucleotide sequence ID" value="NZ_BNJK01000001.1"/>
</dbReference>
<keyword evidence="2" id="KW-1185">Reference proteome</keyword>
<protein>
    <submittedName>
        <fullName evidence="1">Uncharacterized protein</fullName>
    </submittedName>
</protein>
<reference evidence="1" key="1">
    <citation type="submission" date="2020-10" db="EMBL/GenBank/DDBJ databases">
        <title>Taxonomic study of unclassified bacteria belonging to the class Ktedonobacteria.</title>
        <authorList>
            <person name="Yabe S."/>
            <person name="Wang C.M."/>
            <person name="Zheng Y."/>
            <person name="Sakai Y."/>
            <person name="Cavaletti L."/>
            <person name="Monciardini P."/>
            <person name="Donadio S."/>
        </authorList>
    </citation>
    <scope>NUCLEOTIDE SEQUENCE</scope>
    <source>
        <strain evidence="1">ID150040</strain>
    </source>
</reference>
<evidence type="ECO:0000313" key="1">
    <source>
        <dbReference type="EMBL" id="GHO95799.1"/>
    </source>
</evidence>
<dbReference type="Proteomes" id="UP000597444">
    <property type="component" value="Unassembled WGS sequence"/>
</dbReference>
<sequence length="65" mass="7955">MQQQQYLDLLIDALLDEGFSVDEAFQLIQLQEQYQEQRAIQRAIEETNHHRFIRWLVEHGRLSEW</sequence>
<proteinExistence type="predicted"/>